<dbReference type="PANTHER" id="PTHR31776:SF0">
    <property type="entry name" value="ALPHA-L-ARABINOFURANOSIDASE 1"/>
    <property type="match status" value="1"/>
</dbReference>
<dbReference type="AlphaFoldDB" id="A0A3D8QLA5"/>
<evidence type="ECO:0000256" key="4">
    <source>
        <dbReference type="ARBA" id="ARBA00012670"/>
    </source>
</evidence>
<feature type="chain" id="PRO_5017653300" description="non-reducing end alpha-L-arabinofuranosidase" evidence="8">
    <location>
        <begin position="21"/>
        <end position="652"/>
    </location>
</feature>
<keyword evidence="11" id="KW-1185">Reference proteome</keyword>
<evidence type="ECO:0000256" key="8">
    <source>
        <dbReference type="SAM" id="SignalP"/>
    </source>
</evidence>
<evidence type="ECO:0000256" key="2">
    <source>
        <dbReference type="ARBA" id="ARBA00004834"/>
    </source>
</evidence>
<comment type="similarity">
    <text evidence="3">Belongs to the glycosyl hydrolase 51 family.</text>
</comment>
<gene>
    <name evidence="10" type="ORF">BP5796_10829</name>
</gene>
<dbReference type="GO" id="GO:0046556">
    <property type="term" value="F:alpha-L-arabinofuranosidase activity"/>
    <property type="evidence" value="ECO:0007669"/>
    <property type="project" value="UniProtKB-EC"/>
</dbReference>
<accession>A0A3D8QLA5</accession>
<evidence type="ECO:0000256" key="3">
    <source>
        <dbReference type="ARBA" id="ARBA00007186"/>
    </source>
</evidence>
<evidence type="ECO:0000256" key="7">
    <source>
        <dbReference type="ARBA" id="ARBA00023180"/>
    </source>
</evidence>
<dbReference type="Pfam" id="PF06964">
    <property type="entry name" value="Alpha-L-AF_C"/>
    <property type="match status" value="1"/>
</dbReference>
<dbReference type="InterPro" id="IPR055235">
    <property type="entry name" value="ASD1_cat"/>
</dbReference>
<dbReference type="Gene3D" id="2.60.40.1180">
    <property type="entry name" value="Golgi alpha-mannosidase II"/>
    <property type="match status" value="1"/>
</dbReference>
<dbReference type="EC" id="3.2.1.55" evidence="4"/>
<protein>
    <recommendedName>
        <fullName evidence="4">non-reducing end alpha-L-arabinofuranosidase</fullName>
        <ecNumber evidence="4">3.2.1.55</ecNumber>
    </recommendedName>
</protein>
<evidence type="ECO:0000256" key="5">
    <source>
        <dbReference type="ARBA" id="ARBA00022729"/>
    </source>
</evidence>
<sequence length="652" mass="71122">MWSTCFVGVFLISLINWTNAISLSVSPTGGNASSPYQYGIMFEDINHSGDGGVYAELIQNRAFQGSTLIPSTLSPWVGIGNASLTLQNTSIPLSSSLPTSVNVAAGNGVLGIRNPGFWGIDVKVQKYQGSFWVMGSYHGTITASLESASTGEVLASTTIQTSSKTGTWSEYHFSLTPAKAATDSNNTFSLAVNGKGIGNAGLNFNLISLFPPTYKNRPNGMRPDLMEVLKGLNPSFLRMPGGNNLEGRYPPYHWYWNETIGPLKDRRGRPGPWGYANTDGLGLIEYLQVFAIHAHNCFTFLNSKKWCDDLEMEPILAVFDGLYLNRTVIPEADLAPYVQDTMNELEFIMGSTDTVYGALRASIGYPKPWNLQYVEIGNEDNLENGLSSYNKYRFAMYYNAIIAKYPNMNIISSTDVLSTPLGNITEDYHIYTNPPALVEEFNYFDQRTSAHKTLVGEYAITTAANSTARLKYPTWIGAVAEAVFLIGIERNSEHMFGASYAPLLENLNSVQWSPDMISFVADPAKTVLSTSYHLTQLFSKTRFTTVLPVNSTAGFGPCYWVAGLNSDSRQYILKAANYASNSSVPFTVNFGAGSDSTATLTLLTATGINAQNVLGGTNQVITNVTTLVKKSGSFSFDMPSYSALVLTSKIVK</sequence>
<comment type="catalytic activity">
    <reaction evidence="1">
        <text>Hydrolysis of terminal non-reducing alpha-L-arabinofuranoside residues in alpha-L-arabinosides.</text>
        <dbReference type="EC" id="3.2.1.55"/>
    </reaction>
</comment>
<proteinExistence type="inferred from homology"/>
<dbReference type="SMART" id="SM00813">
    <property type="entry name" value="Alpha-L-AF_C"/>
    <property type="match status" value="1"/>
</dbReference>
<evidence type="ECO:0000313" key="11">
    <source>
        <dbReference type="Proteomes" id="UP000256328"/>
    </source>
</evidence>
<name>A0A3D8QLA5_9HELO</name>
<dbReference type="InterPro" id="IPR010720">
    <property type="entry name" value="Alpha-L-AF_C"/>
</dbReference>
<dbReference type="GO" id="GO:0031222">
    <property type="term" value="P:arabinan catabolic process"/>
    <property type="evidence" value="ECO:0007669"/>
    <property type="project" value="UniProtKB-UniPathway"/>
</dbReference>
<dbReference type="Pfam" id="PF22848">
    <property type="entry name" value="ASD1_dom"/>
    <property type="match status" value="1"/>
</dbReference>
<dbReference type="InterPro" id="IPR051563">
    <property type="entry name" value="Glycosyl_Hydrolase_51"/>
</dbReference>
<feature type="domain" description="Alpha-L-arabinofuranosidase C-terminal" evidence="9">
    <location>
        <begin position="456"/>
        <end position="642"/>
    </location>
</feature>
<dbReference type="GO" id="GO:0046373">
    <property type="term" value="P:L-arabinose metabolic process"/>
    <property type="evidence" value="ECO:0007669"/>
    <property type="project" value="InterPro"/>
</dbReference>
<dbReference type="SUPFAM" id="SSF51445">
    <property type="entry name" value="(Trans)glycosidases"/>
    <property type="match status" value="1"/>
</dbReference>
<evidence type="ECO:0000259" key="9">
    <source>
        <dbReference type="SMART" id="SM00813"/>
    </source>
</evidence>
<dbReference type="OrthoDB" id="406864at2759"/>
<organism evidence="10 11">
    <name type="scientific">Coleophoma crateriformis</name>
    <dbReference type="NCBI Taxonomy" id="565419"/>
    <lineage>
        <taxon>Eukaryota</taxon>
        <taxon>Fungi</taxon>
        <taxon>Dikarya</taxon>
        <taxon>Ascomycota</taxon>
        <taxon>Pezizomycotina</taxon>
        <taxon>Leotiomycetes</taxon>
        <taxon>Helotiales</taxon>
        <taxon>Dermateaceae</taxon>
        <taxon>Coleophoma</taxon>
    </lineage>
</organism>
<comment type="pathway">
    <text evidence="2">Glycan metabolism; L-arabinan degradation.</text>
</comment>
<dbReference type="InterPro" id="IPR017853">
    <property type="entry name" value="GH"/>
</dbReference>
<evidence type="ECO:0000256" key="6">
    <source>
        <dbReference type="ARBA" id="ARBA00022801"/>
    </source>
</evidence>
<dbReference type="EMBL" id="PDLN01000017">
    <property type="protein sequence ID" value="RDW62527.1"/>
    <property type="molecule type" value="Genomic_DNA"/>
</dbReference>
<dbReference type="InterPro" id="IPR013780">
    <property type="entry name" value="Glyco_hydro_b"/>
</dbReference>
<dbReference type="UniPathway" id="UPA00667"/>
<comment type="caution">
    <text evidence="10">The sequence shown here is derived from an EMBL/GenBank/DDBJ whole genome shotgun (WGS) entry which is preliminary data.</text>
</comment>
<dbReference type="Gene3D" id="3.20.20.80">
    <property type="entry name" value="Glycosidases"/>
    <property type="match status" value="1"/>
</dbReference>
<dbReference type="Proteomes" id="UP000256328">
    <property type="component" value="Unassembled WGS sequence"/>
</dbReference>
<keyword evidence="7" id="KW-0325">Glycoprotein</keyword>
<evidence type="ECO:0000313" key="10">
    <source>
        <dbReference type="EMBL" id="RDW62527.1"/>
    </source>
</evidence>
<feature type="signal peptide" evidence="8">
    <location>
        <begin position="1"/>
        <end position="20"/>
    </location>
</feature>
<evidence type="ECO:0000256" key="1">
    <source>
        <dbReference type="ARBA" id="ARBA00001462"/>
    </source>
</evidence>
<dbReference type="PANTHER" id="PTHR31776">
    <property type="entry name" value="ALPHA-L-ARABINOFURANOSIDASE 1"/>
    <property type="match status" value="1"/>
</dbReference>
<keyword evidence="5 8" id="KW-0732">Signal</keyword>
<reference evidence="10 11" key="1">
    <citation type="journal article" date="2018" name="IMA Fungus">
        <title>IMA Genome-F 9: Draft genome sequence of Annulohypoxylon stygium, Aspergillus mulundensis, Berkeleyomyces basicola (syn. Thielaviopsis basicola), Ceratocystis smalleyi, two Cercospora beticola strains, Coleophoma cylindrospora, Fusarium fracticaudum, Phialophora cf. hyalina, and Morchella septimelata.</title>
        <authorList>
            <person name="Wingfield B.D."/>
            <person name="Bills G.F."/>
            <person name="Dong Y."/>
            <person name="Huang W."/>
            <person name="Nel W.J."/>
            <person name="Swalarsk-Parry B.S."/>
            <person name="Vaghefi N."/>
            <person name="Wilken P.M."/>
            <person name="An Z."/>
            <person name="de Beer Z.W."/>
            <person name="De Vos L."/>
            <person name="Chen L."/>
            <person name="Duong T.A."/>
            <person name="Gao Y."/>
            <person name="Hammerbacher A."/>
            <person name="Kikkert J.R."/>
            <person name="Li Y."/>
            <person name="Li H."/>
            <person name="Li K."/>
            <person name="Li Q."/>
            <person name="Liu X."/>
            <person name="Ma X."/>
            <person name="Naidoo K."/>
            <person name="Pethybridge S.J."/>
            <person name="Sun J."/>
            <person name="Steenkamp E.T."/>
            <person name="van der Nest M.A."/>
            <person name="van Wyk S."/>
            <person name="Wingfield M.J."/>
            <person name="Xiong C."/>
            <person name="Yue Q."/>
            <person name="Zhang X."/>
        </authorList>
    </citation>
    <scope>NUCLEOTIDE SEQUENCE [LARGE SCALE GENOMIC DNA]</scope>
    <source>
        <strain evidence="10 11">BP5796</strain>
    </source>
</reference>
<keyword evidence="6" id="KW-0378">Hydrolase</keyword>